<protein>
    <recommendedName>
        <fullName evidence="1">Bacterial bifunctional deaminase-reductase C-terminal domain-containing protein</fullName>
    </recommendedName>
</protein>
<dbReference type="InterPro" id="IPR002734">
    <property type="entry name" value="RibDG_C"/>
</dbReference>
<name>A0A150XFE6_9BACT</name>
<comment type="caution">
    <text evidence="2">The sequence shown here is derived from an EMBL/GenBank/DDBJ whole genome shotgun (WGS) entry which is preliminary data.</text>
</comment>
<dbReference type="Proteomes" id="UP000075606">
    <property type="component" value="Unassembled WGS sequence"/>
</dbReference>
<dbReference type="Gene3D" id="3.40.430.10">
    <property type="entry name" value="Dihydrofolate Reductase, subunit A"/>
    <property type="match status" value="1"/>
</dbReference>
<dbReference type="InterPro" id="IPR050765">
    <property type="entry name" value="Riboflavin_Biosynth_HTPR"/>
</dbReference>
<dbReference type="GO" id="GO:0008703">
    <property type="term" value="F:5-amino-6-(5-phosphoribosylamino)uracil reductase activity"/>
    <property type="evidence" value="ECO:0007669"/>
    <property type="project" value="InterPro"/>
</dbReference>
<dbReference type="InterPro" id="IPR024072">
    <property type="entry name" value="DHFR-like_dom_sf"/>
</dbReference>
<proteinExistence type="predicted"/>
<dbReference type="PANTHER" id="PTHR38011:SF11">
    <property type="entry name" value="2,5-DIAMINO-6-RIBOSYLAMINO-4(3H)-PYRIMIDINONE 5'-PHOSPHATE REDUCTASE"/>
    <property type="match status" value="1"/>
</dbReference>
<dbReference type="AlphaFoldDB" id="A0A150XFE6"/>
<evidence type="ECO:0000313" key="3">
    <source>
        <dbReference type="Proteomes" id="UP000075606"/>
    </source>
</evidence>
<gene>
    <name evidence="2" type="ORF">AWW68_01200</name>
</gene>
<evidence type="ECO:0000313" key="2">
    <source>
        <dbReference type="EMBL" id="KYG77416.1"/>
    </source>
</evidence>
<dbReference type="GO" id="GO:0009231">
    <property type="term" value="P:riboflavin biosynthetic process"/>
    <property type="evidence" value="ECO:0007669"/>
    <property type="project" value="InterPro"/>
</dbReference>
<dbReference type="SUPFAM" id="SSF53597">
    <property type="entry name" value="Dihydrofolate reductase-like"/>
    <property type="match status" value="1"/>
</dbReference>
<accession>A0A150XFE6</accession>
<organism evidence="2 3">
    <name type="scientific">Roseivirga spongicola</name>
    <dbReference type="NCBI Taxonomy" id="333140"/>
    <lineage>
        <taxon>Bacteria</taxon>
        <taxon>Pseudomonadati</taxon>
        <taxon>Bacteroidota</taxon>
        <taxon>Cytophagia</taxon>
        <taxon>Cytophagales</taxon>
        <taxon>Roseivirgaceae</taxon>
        <taxon>Roseivirga</taxon>
    </lineage>
</organism>
<dbReference type="OrthoDB" id="195113at2"/>
<dbReference type="PANTHER" id="PTHR38011">
    <property type="entry name" value="DIHYDROFOLATE REDUCTASE FAMILY PROTEIN (AFU_ORTHOLOGUE AFUA_8G06820)"/>
    <property type="match status" value="1"/>
</dbReference>
<dbReference type="RefSeq" id="WP_068215730.1">
    <property type="nucleotide sequence ID" value="NZ_CP139724.1"/>
</dbReference>
<feature type="domain" description="Bacterial bifunctional deaminase-reductase C-terminal" evidence="1">
    <location>
        <begin position="3"/>
        <end position="168"/>
    </location>
</feature>
<keyword evidence="3" id="KW-1185">Reference proteome</keyword>
<dbReference type="STRING" id="333140.AWW68_01200"/>
<reference evidence="2 3" key="1">
    <citation type="submission" date="2016-01" db="EMBL/GenBank/DDBJ databases">
        <title>Genome sequencing of Roseivirga spongicola UST030701-084.</title>
        <authorList>
            <person name="Selvaratnam C."/>
            <person name="Thevarajoo S."/>
            <person name="Goh K.M."/>
            <person name="Ee R."/>
            <person name="Chan K.-G."/>
            <person name="Chong C.S."/>
        </authorList>
    </citation>
    <scope>NUCLEOTIDE SEQUENCE [LARGE SCALE GENOMIC DNA]</scope>
    <source>
        <strain evidence="2 3">UST030701-084</strain>
    </source>
</reference>
<dbReference type="Pfam" id="PF01872">
    <property type="entry name" value="RibD_C"/>
    <property type="match status" value="1"/>
</dbReference>
<dbReference type="EMBL" id="LRPC01000001">
    <property type="protein sequence ID" value="KYG77416.1"/>
    <property type="molecule type" value="Genomic_DNA"/>
</dbReference>
<sequence>MRKLVAYIAISLDGKIADAEGGVGWLDTINHPKDEDYGYSAFIETIDTTVMGNATYQQVLGFDMPFPYKEQKNYVLTRNRNLKEDEYATFITSDHAKRLKEIKQEQGKDIWLIGGGEVNTLCLKASLLDEMIVHFMPFIVGKGIPIFSDAQLMQNLELTSSKVYSSGVMELRYKVNYR</sequence>
<evidence type="ECO:0000259" key="1">
    <source>
        <dbReference type="Pfam" id="PF01872"/>
    </source>
</evidence>